<feature type="region of interest" description="Disordered" evidence="1">
    <location>
        <begin position="85"/>
        <end position="153"/>
    </location>
</feature>
<evidence type="ECO:0000256" key="1">
    <source>
        <dbReference type="SAM" id="MobiDB-lite"/>
    </source>
</evidence>
<proteinExistence type="predicted"/>
<reference evidence="3" key="1">
    <citation type="submission" date="2022-11" db="UniProtKB">
        <authorList>
            <consortium name="WormBaseParasite"/>
        </authorList>
    </citation>
    <scope>IDENTIFICATION</scope>
</reference>
<accession>A0A914YYW4</accession>
<keyword evidence="2" id="KW-1185">Reference proteome</keyword>
<evidence type="ECO:0000313" key="3">
    <source>
        <dbReference type="WBParaSite" id="PSU_v2.g3237.t1"/>
    </source>
</evidence>
<protein>
    <submittedName>
        <fullName evidence="3">Uncharacterized protein</fullName>
    </submittedName>
</protein>
<dbReference type="Proteomes" id="UP000887577">
    <property type="component" value="Unplaced"/>
</dbReference>
<feature type="compositionally biased region" description="Basic residues" evidence="1">
    <location>
        <begin position="85"/>
        <end position="94"/>
    </location>
</feature>
<organism evidence="2 3">
    <name type="scientific">Panagrolaimus superbus</name>
    <dbReference type="NCBI Taxonomy" id="310955"/>
    <lineage>
        <taxon>Eukaryota</taxon>
        <taxon>Metazoa</taxon>
        <taxon>Ecdysozoa</taxon>
        <taxon>Nematoda</taxon>
        <taxon>Chromadorea</taxon>
        <taxon>Rhabditida</taxon>
        <taxon>Tylenchina</taxon>
        <taxon>Panagrolaimomorpha</taxon>
        <taxon>Panagrolaimoidea</taxon>
        <taxon>Panagrolaimidae</taxon>
        <taxon>Panagrolaimus</taxon>
    </lineage>
</organism>
<sequence length="153" mass="17816">MKLKPDELLFISQVFNDFIKSKYPVPDFYRQRLKEYDPIIVKFARCRSFKSARKLSHHVPLNVFASICRWGSKFYNEEEEAATKVMKKKSKSKPKPNQPTHNITENEDVKPSRSEILLSLPPELDSTQQTTQQQLIPNIKQEETSSFTIGNEV</sequence>
<name>A0A914YYW4_9BILA</name>
<evidence type="ECO:0000313" key="2">
    <source>
        <dbReference type="Proteomes" id="UP000887577"/>
    </source>
</evidence>
<feature type="compositionally biased region" description="Polar residues" evidence="1">
    <location>
        <begin position="144"/>
        <end position="153"/>
    </location>
</feature>
<dbReference type="WBParaSite" id="PSU_v2.g3237.t1">
    <property type="protein sequence ID" value="PSU_v2.g3237.t1"/>
    <property type="gene ID" value="PSU_v2.g3237"/>
</dbReference>
<dbReference type="AlphaFoldDB" id="A0A914YYW4"/>